<dbReference type="Proteomes" id="UP000485367">
    <property type="component" value="Unassembled WGS sequence"/>
</dbReference>
<feature type="transmembrane region" description="Helical" evidence="1">
    <location>
        <begin position="21"/>
        <end position="42"/>
    </location>
</feature>
<evidence type="ECO:0000256" key="1">
    <source>
        <dbReference type="SAM" id="Phobius"/>
    </source>
</evidence>
<dbReference type="AlphaFoldDB" id="A0A1V5SG60"/>
<evidence type="ECO:0000313" key="2">
    <source>
        <dbReference type="EMBL" id="OQA53477.1"/>
    </source>
</evidence>
<organism evidence="2">
    <name type="scientific">candidate division WS2 bacterium ADurb.Bin280</name>
    <dbReference type="NCBI Taxonomy" id="1852829"/>
    <lineage>
        <taxon>Bacteria</taxon>
        <taxon>candidate division WS2</taxon>
    </lineage>
</organism>
<dbReference type="EMBL" id="MWBO01000001">
    <property type="protein sequence ID" value="OQA53477.1"/>
    <property type="molecule type" value="Genomic_DNA"/>
</dbReference>
<keyword evidence="1" id="KW-1133">Transmembrane helix</keyword>
<proteinExistence type="predicted"/>
<gene>
    <name evidence="2" type="ORF">BWY43_00008</name>
</gene>
<comment type="caution">
    <text evidence="2">The sequence shown here is derived from an EMBL/GenBank/DDBJ whole genome shotgun (WGS) entry which is preliminary data.</text>
</comment>
<feature type="transmembrane region" description="Helical" evidence="1">
    <location>
        <begin position="121"/>
        <end position="138"/>
    </location>
</feature>
<protein>
    <submittedName>
        <fullName evidence="2">Uncharacterized protein</fullName>
    </submittedName>
</protein>
<feature type="transmembrane region" description="Helical" evidence="1">
    <location>
        <begin position="48"/>
        <end position="67"/>
    </location>
</feature>
<keyword evidence="1" id="KW-0472">Membrane</keyword>
<accession>A0A1V5SG60</accession>
<reference evidence="2" key="1">
    <citation type="submission" date="2017-02" db="EMBL/GenBank/DDBJ databases">
        <title>Delving into the versatile metabolic prowess of the omnipresent phylum Bacteroidetes.</title>
        <authorList>
            <person name="Nobu M.K."/>
            <person name="Mei R."/>
            <person name="Narihiro T."/>
            <person name="Kuroda K."/>
            <person name="Liu W.-T."/>
        </authorList>
    </citation>
    <scope>NUCLEOTIDE SEQUENCE</scope>
    <source>
        <strain evidence="2">ADurb.Bin280</strain>
    </source>
</reference>
<feature type="transmembrane region" description="Helical" evidence="1">
    <location>
        <begin position="79"/>
        <end position="101"/>
    </location>
</feature>
<name>A0A1V5SG60_9BACT</name>
<keyword evidence="1" id="KW-0812">Transmembrane</keyword>
<sequence>MENTDIYGVVTEGQRTRMGKGLAVSGYFLLFVLILLSCASLFDFFYEVNYAWTAVLVVIFVVMSPTLSAPRFVRSQATVWLLWLWSGTVAPCCLLAMYLAYEWQRPWREVCEMSFGHHLRWGALIGYTMFAIACWAFFTNKPKNKGGQEG</sequence>